<dbReference type="AlphaFoldDB" id="A0A7D9E496"/>
<comment type="caution">
    <text evidence="1">The sequence shown here is derived from an EMBL/GenBank/DDBJ whole genome shotgun (WGS) entry which is preliminary data.</text>
</comment>
<protein>
    <submittedName>
        <fullName evidence="1">Uncharacterized protein</fullName>
    </submittedName>
</protein>
<dbReference type="Pfam" id="PF03372">
    <property type="entry name" value="Exo_endo_phos"/>
    <property type="match status" value="1"/>
</dbReference>
<reference evidence="1" key="1">
    <citation type="submission" date="2020-04" db="EMBL/GenBank/DDBJ databases">
        <authorList>
            <person name="Alioto T."/>
            <person name="Alioto T."/>
            <person name="Gomez Garrido J."/>
        </authorList>
    </citation>
    <scope>NUCLEOTIDE SEQUENCE</scope>
    <source>
        <strain evidence="1">A484AB</strain>
    </source>
</reference>
<dbReference type="InterPro" id="IPR036691">
    <property type="entry name" value="Endo/exonu/phosph_ase_sf"/>
</dbReference>
<dbReference type="InterPro" id="IPR005135">
    <property type="entry name" value="Endo/exonuclease/phosphatase"/>
</dbReference>
<dbReference type="InterPro" id="IPR043502">
    <property type="entry name" value="DNA/RNA_pol_sf"/>
</dbReference>
<dbReference type="EMBL" id="CACRXK020003654">
    <property type="protein sequence ID" value="CAB3999712.1"/>
    <property type="molecule type" value="Genomic_DNA"/>
</dbReference>
<dbReference type="SUPFAM" id="SSF56672">
    <property type="entry name" value="DNA/RNA polymerases"/>
    <property type="match status" value="1"/>
</dbReference>
<dbReference type="OrthoDB" id="10037236at2759"/>
<evidence type="ECO:0000313" key="2">
    <source>
        <dbReference type="Proteomes" id="UP001152795"/>
    </source>
</evidence>
<dbReference type="PANTHER" id="PTHR47510:SF3">
    <property type="entry name" value="ENDO_EXONUCLEASE_PHOSPHATASE DOMAIN-CONTAINING PROTEIN"/>
    <property type="match status" value="1"/>
</dbReference>
<dbReference type="InterPro" id="IPR000477">
    <property type="entry name" value="RT_dom"/>
</dbReference>
<sequence>MKTTDARMTANAIKTPIQPMSKNTKHKCLPVDWMERLPLIEGKPKLQPVQRPNNISCPESYKNDNYFLKLNRKKRTRLTRSRCHKHAGPDQSPEACPSHYETIKMPIPTRITHRQQLFSKTASTTPHINTLYSDRRRSHEPTNCIKISTDIKTNKQTVPSLFLTNACHILNKMDELSSVAEINDPDLICISETWLDPSIYDGVISIGPNYTPYRKDRGTLGGGLITYVKTAIPSSRLFDMEEEGKEALWLLLKPQRLPRPFSCIVMVAVYYPPGQAAINEITMIDYLINGIDFILQSYPSAGIIIAGDFNKMKLGTLCNCFDLRKIVKKPTRQNNTLDQIMTNMSPLFQEVQHLPPLGRSDHQCLLLNPKHRTSTRPITKTFRSMKRSNLIALELRLSRTVWDAVYEAEDVDDKVSIFNGVISQALDGCMPLKSIRLHPTDKPWMTPNINAKIKLRKRAFTRGNMSQYKSAQVKDMIRKTKSNYYQNKAKTFRTSDPAKWYKAIYNLSGVSSQHEGLTVNSMGSEAALAEKFQISFTEPWKDLITTSIPQLDEVESLLKNYPPPLPSIGQIKSVLNHLNHSKATGADGVPAWLLKRFSSVLAPIVHDIITASIKQCKYPSHYKHGLVTPVPKAYPPTNVVRPSQHGFTSGRSTTSALISITQPWFNATDNTCRDKAGIHALFIDFKKAFDLVDHGILLNKLALMNVNKSFWLWVKSFLSGRTQQVKINQTLSSIEGCPAGVPQGSALSPTLFNIHIDDLDTSVPEDLEVSTYKYADDCTQSECIMKGECSNMQKVLDSVQNWSNANRMKLNAKKTKDMWICFGKSIPQPPNLYIGDVMIERVNSFKLLGVSCQSNMKWNSHIKEITRKGNRRLCHLRQCRKAHLPTEVGLATYCTKIRPLLEYAAPVWGGLPHYLVNDLERIQRRSLRIIGLPVDTLPPLSERRDKLTLREMEAITQDVNHPCHHLVPIAQKHDYSTRTKERGSNVGRIISRTERHKSSFMPREIKLFNNKL</sequence>
<dbReference type="Gene3D" id="3.60.10.10">
    <property type="entry name" value="Endonuclease/exonuclease/phosphatase"/>
    <property type="match status" value="1"/>
</dbReference>
<dbReference type="GO" id="GO:0003824">
    <property type="term" value="F:catalytic activity"/>
    <property type="evidence" value="ECO:0007669"/>
    <property type="project" value="InterPro"/>
</dbReference>
<name>A0A7D9E496_PARCT</name>
<gene>
    <name evidence="1" type="ORF">PACLA_8A007039</name>
</gene>
<evidence type="ECO:0000313" key="1">
    <source>
        <dbReference type="EMBL" id="CAB3999712.1"/>
    </source>
</evidence>
<dbReference type="SUPFAM" id="SSF56219">
    <property type="entry name" value="DNase I-like"/>
    <property type="match status" value="1"/>
</dbReference>
<proteinExistence type="predicted"/>
<accession>A0A7D9E496</accession>
<dbReference type="Pfam" id="PF00078">
    <property type="entry name" value="RVT_1"/>
    <property type="match status" value="1"/>
</dbReference>
<dbReference type="Proteomes" id="UP001152795">
    <property type="component" value="Unassembled WGS sequence"/>
</dbReference>
<organism evidence="1 2">
    <name type="scientific">Paramuricea clavata</name>
    <name type="common">Red gorgonian</name>
    <name type="synonym">Violescent sea-whip</name>
    <dbReference type="NCBI Taxonomy" id="317549"/>
    <lineage>
        <taxon>Eukaryota</taxon>
        <taxon>Metazoa</taxon>
        <taxon>Cnidaria</taxon>
        <taxon>Anthozoa</taxon>
        <taxon>Octocorallia</taxon>
        <taxon>Malacalcyonacea</taxon>
        <taxon>Plexauridae</taxon>
        <taxon>Paramuricea</taxon>
    </lineage>
</organism>
<dbReference type="PROSITE" id="PS50878">
    <property type="entry name" value="RT_POL"/>
    <property type="match status" value="1"/>
</dbReference>
<dbReference type="PANTHER" id="PTHR47510">
    <property type="entry name" value="REVERSE TRANSCRIPTASE DOMAIN-CONTAINING PROTEIN"/>
    <property type="match status" value="1"/>
</dbReference>
<dbReference type="CDD" id="cd01650">
    <property type="entry name" value="RT_nLTR_like"/>
    <property type="match status" value="1"/>
</dbReference>
<keyword evidence="2" id="KW-1185">Reference proteome</keyword>